<dbReference type="GO" id="GO:0008854">
    <property type="term" value="F:exodeoxyribonuclease V activity"/>
    <property type="evidence" value="ECO:0007669"/>
    <property type="project" value="UniProtKB-EC"/>
</dbReference>
<dbReference type="PANTHER" id="PTHR30591:SF1">
    <property type="entry name" value="RECBCD ENZYME SUBUNIT RECC"/>
    <property type="match status" value="1"/>
</dbReference>
<dbReference type="InterPro" id="IPR013986">
    <property type="entry name" value="DExx_box_DNA_helicase_dom_sf"/>
</dbReference>
<evidence type="ECO:0000256" key="4">
    <source>
        <dbReference type="ARBA" id="ARBA00022801"/>
    </source>
</evidence>
<gene>
    <name evidence="10 12" type="primary">recC</name>
    <name evidence="12" type="ORF">ACFOHL_01270</name>
</gene>
<keyword evidence="6 10" id="KW-0269">Exonuclease</keyword>
<name>A0ABV7FN34_9ALTE</name>
<dbReference type="Gene3D" id="1.10.486.10">
    <property type="entry name" value="PCRA, domain 4"/>
    <property type="match status" value="1"/>
</dbReference>
<dbReference type="Gene3D" id="3.40.50.10930">
    <property type="match status" value="1"/>
</dbReference>
<dbReference type="PANTHER" id="PTHR30591">
    <property type="entry name" value="RECBCD ENZYME SUBUNIT RECC"/>
    <property type="match status" value="1"/>
</dbReference>
<evidence type="ECO:0000256" key="7">
    <source>
        <dbReference type="ARBA" id="ARBA00022840"/>
    </source>
</evidence>
<keyword evidence="1 10" id="KW-0540">Nuclease</keyword>
<evidence type="ECO:0000256" key="8">
    <source>
        <dbReference type="ARBA" id="ARBA00023125"/>
    </source>
</evidence>
<keyword evidence="4 10" id="KW-0378">Hydrolase</keyword>
<evidence type="ECO:0000256" key="1">
    <source>
        <dbReference type="ARBA" id="ARBA00022722"/>
    </source>
</evidence>
<comment type="caution">
    <text evidence="12">The sequence shown here is derived from an EMBL/GenBank/DDBJ whole genome shotgun (WGS) entry which is preliminary data.</text>
</comment>
<evidence type="ECO:0000256" key="2">
    <source>
        <dbReference type="ARBA" id="ARBA00022741"/>
    </source>
</evidence>
<comment type="miscellaneous">
    <text evidence="10">In the RecBCD complex, RecB has a slow 3'-5' helicase, an exonuclease activity and loads RecA onto ssDNA, RecD has a fast 5'-3' helicase activity, while RecC stimulates the ATPase and processivity of the RecB helicase and contributes to recognition of the Chi site.</text>
</comment>
<accession>A0ABV7FN34</accession>
<keyword evidence="9 10" id="KW-0234">DNA repair</keyword>
<dbReference type="Gene3D" id="1.10.10.160">
    <property type="match status" value="1"/>
</dbReference>
<evidence type="ECO:0000313" key="13">
    <source>
        <dbReference type="Proteomes" id="UP001595478"/>
    </source>
</evidence>
<feature type="domain" description="RecC C-terminal" evidence="11">
    <location>
        <begin position="819"/>
        <end position="1053"/>
    </location>
</feature>
<evidence type="ECO:0000256" key="9">
    <source>
        <dbReference type="ARBA" id="ARBA00023204"/>
    </source>
</evidence>
<dbReference type="Gene3D" id="3.40.50.300">
    <property type="entry name" value="P-loop containing nucleotide triphosphate hydrolases"/>
    <property type="match status" value="1"/>
</dbReference>
<organism evidence="12 13">
    <name type="scientific">Agaribacter flavus</name>
    <dbReference type="NCBI Taxonomy" id="1902781"/>
    <lineage>
        <taxon>Bacteria</taxon>
        <taxon>Pseudomonadati</taxon>
        <taxon>Pseudomonadota</taxon>
        <taxon>Gammaproteobacteria</taxon>
        <taxon>Alteromonadales</taxon>
        <taxon>Alteromonadaceae</taxon>
        <taxon>Agaribacter</taxon>
    </lineage>
</organism>
<dbReference type="Pfam" id="PF04257">
    <property type="entry name" value="Exonuc_V_gamma"/>
    <property type="match status" value="1"/>
</dbReference>
<dbReference type="NCBIfam" id="TIGR01450">
    <property type="entry name" value="recC"/>
    <property type="match status" value="1"/>
</dbReference>
<protein>
    <recommendedName>
        <fullName evidence="10">RecBCD enzyme subunit RecC</fullName>
    </recommendedName>
    <alternativeName>
        <fullName evidence="10">Exonuclease V subunit RecC</fullName>
        <shortName evidence="10">ExoV subunit RecC</shortName>
    </alternativeName>
    <alternativeName>
        <fullName evidence="10">Helicase/nuclease RecBCD subunit RecC</fullName>
    </alternativeName>
</protein>
<dbReference type="InterPro" id="IPR006697">
    <property type="entry name" value="RecC"/>
</dbReference>
<comment type="subunit">
    <text evidence="10">Heterotrimer of RecB, RecC and RecD. All subunits contribute to DNA-binding.</text>
</comment>
<dbReference type="Proteomes" id="UP001595478">
    <property type="component" value="Unassembled WGS sequence"/>
</dbReference>
<dbReference type="SUPFAM" id="SSF52540">
    <property type="entry name" value="P-loop containing nucleoside triphosphate hydrolases"/>
    <property type="match status" value="2"/>
</dbReference>
<proteinExistence type="inferred from homology"/>
<comment type="function">
    <text evidence="10">A helicase/nuclease that prepares dsDNA breaks (DSB) for recombinational DNA repair. Binds to DSBs and unwinds DNA via a highly rapid and processive ATP-dependent bidirectional helicase activity. Unwinds dsDNA until it encounters a Chi (crossover hotspot instigator) sequence from the 3' direction. Cuts ssDNA a few nucleotides 3' to the Chi site. The properties and activities of the enzyme are changed at Chi. The Chi-altered holoenzyme produces a long 3'-ssDNA overhang and facilitates RecA-binding to the ssDNA for homologous DNA recombination and repair. Holoenzyme degrades any linearized DNA that is unable to undergo homologous recombination. In the holoenzyme this subunit recognizes the wild-type Chi sequence, and when added to isolated RecB increases its ATP-dependent helicase processivity.</text>
</comment>
<reference evidence="13" key="1">
    <citation type="journal article" date="2019" name="Int. J. Syst. Evol. Microbiol.">
        <title>The Global Catalogue of Microorganisms (GCM) 10K type strain sequencing project: providing services to taxonomists for standard genome sequencing and annotation.</title>
        <authorList>
            <consortium name="The Broad Institute Genomics Platform"/>
            <consortium name="The Broad Institute Genome Sequencing Center for Infectious Disease"/>
            <person name="Wu L."/>
            <person name="Ma J."/>
        </authorList>
    </citation>
    <scope>NUCLEOTIDE SEQUENCE [LARGE SCALE GENOMIC DNA]</scope>
    <source>
        <strain evidence="13">KCTC 52473</strain>
    </source>
</reference>
<keyword evidence="5 10" id="KW-0347">Helicase</keyword>
<sequence>MFYFYPSNRLQHLAEMLNAVINSRHANPLAPTQILVQHTGMQHWLSVKLAELNGIAMNLSFPLPTRFVWSCCRDLLGDDLIPKQSPYKREILVWRIITILKNTQPNEQSIKTQIDRFIRADDGALLDDEIIFAFARQVADVFEQYIVFRPEWISAWEAQASDIVDNLESQESFKHLSVWQRWIWQELTLQAPQHPVNLQASALTRLKEAQQVLPADIYIFAINTLPVQYFSFFTALAEVTNVHFFMLNPCENYWGDAQSNKQIAYQLKKNTQLAPIELDDLNPLLRNMGQQGKEMINQVLAQDYLEISSFASHDDSQNPSLLQLLQDDIRRGTNANINAVPEHTNHCAKPDATIQVHGNYSQLRELQVLKDFLVNRFAEDSSLALRDVLIMCPAIEDYAPFIRAVFESDDAGSHSLPVSISDRRPIESETAVESFIQVISLNKTRFSLDAVMSPLVDKGLASSFSLTDDDLQKVQHWLESASVMWGIDSKNKAQILGSTEAEHSHTWSQGLARLIMGAVNQENIKWADEIACIEGIEGLNQVILGRFIAYLEWLLAINEQFGDTRNLAKWVKRLSKVLEQYRIGDDAAFGVSLIQTAINELSQNITIATCSDLTCSWVSIVTALKQLLSIPETKAKFMAGKITFCSMMPMRSVPFKIIGVLGLNQDKYPRKSVLSELDLMSISPRKLGDRSRANDDRYLFLEAILSAESTLYLSYLYRSAKDNAERLPSLVLTELLDYCHQRFGEANIPVQYHGLHPFSVAEFANPTGSSEKNSSETSPHKYFMSTDAIWFSRAQALLNTQESKKSEIQTPYRLAPLKTTVHLNELIRFYQNPIRYFANKRLQVYFPSLEKQGGEQAFDYTNNHRRKVRTLLLRQLSANQRIFGDSHENARDQTAVLNIQNASLSRLNQYFLESGDLPNLTYLDDVVSQETALMKLVTDKKATLTNSIDGKVNVEGFDFIYTVQVDADDCPLFFSVDNELSDYQYLDIYLHMLCYAVQFGKCETKAFYARMYRGKPKLEEVAVSIESKDEAFAQLQGFVKYFILGSEQPMLLHMPFAKDLQKVATAQEALKDEGVKNSWRKRTQTKSKANPMGLADDLYVQCLFGGVFPDLSEDLLQVYFDTYLKAFS</sequence>
<dbReference type="InterPro" id="IPR027417">
    <property type="entry name" value="P-loop_NTPase"/>
</dbReference>
<keyword evidence="3 10" id="KW-0227">DNA damage</keyword>
<evidence type="ECO:0000313" key="12">
    <source>
        <dbReference type="EMBL" id="MFC3120247.1"/>
    </source>
</evidence>
<evidence type="ECO:0000256" key="10">
    <source>
        <dbReference type="HAMAP-Rule" id="MF_01486"/>
    </source>
</evidence>
<dbReference type="InterPro" id="IPR041500">
    <property type="entry name" value="RecC_C"/>
</dbReference>
<dbReference type="InterPro" id="IPR011335">
    <property type="entry name" value="Restrct_endonuc-II-like"/>
</dbReference>
<keyword evidence="8 10" id="KW-0238">DNA-binding</keyword>
<evidence type="ECO:0000259" key="11">
    <source>
        <dbReference type="Pfam" id="PF17946"/>
    </source>
</evidence>
<dbReference type="RefSeq" id="WP_376918388.1">
    <property type="nucleotide sequence ID" value="NZ_JBHRSW010000004.1"/>
</dbReference>
<comment type="similarity">
    <text evidence="10">Belongs to the RecC family.</text>
</comment>
<dbReference type="EMBL" id="JBHRSW010000004">
    <property type="protein sequence ID" value="MFC3120247.1"/>
    <property type="molecule type" value="Genomic_DNA"/>
</dbReference>
<keyword evidence="7 10" id="KW-0067">ATP-binding</keyword>
<dbReference type="SUPFAM" id="SSF52980">
    <property type="entry name" value="Restriction endonuclease-like"/>
    <property type="match status" value="1"/>
</dbReference>
<dbReference type="Pfam" id="PF17946">
    <property type="entry name" value="RecC_C"/>
    <property type="match status" value="1"/>
</dbReference>
<evidence type="ECO:0000256" key="5">
    <source>
        <dbReference type="ARBA" id="ARBA00022806"/>
    </source>
</evidence>
<evidence type="ECO:0000256" key="6">
    <source>
        <dbReference type="ARBA" id="ARBA00022839"/>
    </source>
</evidence>
<keyword evidence="2 10" id="KW-0547">Nucleotide-binding</keyword>
<keyword evidence="13" id="KW-1185">Reference proteome</keyword>
<dbReference type="HAMAP" id="MF_01486">
    <property type="entry name" value="RecC"/>
    <property type="match status" value="1"/>
</dbReference>
<evidence type="ECO:0000256" key="3">
    <source>
        <dbReference type="ARBA" id="ARBA00022763"/>
    </source>
</evidence>
<dbReference type="PIRSF" id="PIRSF000980">
    <property type="entry name" value="RecC"/>
    <property type="match status" value="1"/>
</dbReference>